<evidence type="ECO:0000313" key="2">
    <source>
        <dbReference type="EMBL" id="PKS11741.1"/>
    </source>
</evidence>
<dbReference type="AlphaFoldDB" id="A0A2N3NH71"/>
<protein>
    <recommendedName>
        <fullName evidence="4">Signal peptide-containing protein</fullName>
    </recommendedName>
</protein>
<dbReference type="EMBL" id="NLAX01000005">
    <property type="protein sequence ID" value="PKS11741.1"/>
    <property type="molecule type" value="Genomic_DNA"/>
</dbReference>
<evidence type="ECO:0000313" key="3">
    <source>
        <dbReference type="Proteomes" id="UP000233524"/>
    </source>
</evidence>
<gene>
    <name evidence="2" type="ORF">jhhlp_001729</name>
</gene>
<name>A0A2N3NH71_9PEZI</name>
<dbReference type="VEuPathDB" id="FungiDB:jhhlp_001729"/>
<organism evidence="2 3">
    <name type="scientific">Lomentospora prolificans</name>
    <dbReference type="NCBI Taxonomy" id="41688"/>
    <lineage>
        <taxon>Eukaryota</taxon>
        <taxon>Fungi</taxon>
        <taxon>Dikarya</taxon>
        <taxon>Ascomycota</taxon>
        <taxon>Pezizomycotina</taxon>
        <taxon>Sordariomycetes</taxon>
        <taxon>Hypocreomycetidae</taxon>
        <taxon>Microascales</taxon>
        <taxon>Microascaceae</taxon>
        <taxon>Lomentospora</taxon>
    </lineage>
</organism>
<reference evidence="2 3" key="1">
    <citation type="journal article" date="2017" name="G3 (Bethesda)">
        <title>First Draft Genome Sequence of the Pathogenic Fungus Lomentospora prolificans (Formerly Scedosporium prolificans).</title>
        <authorList>
            <person name="Luo R."/>
            <person name="Zimin A."/>
            <person name="Workman R."/>
            <person name="Fan Y."/>
            <person name="Pertea G."/>
            <person name="Grossman N."/>
            <person name="Wear M.P."/>
            <person name="Jia B."/>
            <person name="Miller H."/>
            <person name="Casadevall A."/>
            <person name="Timp W."/>
            <person name="Zhang S.X."/>
            <person name="Salzberg S.L."/>
        </authorList>
    </citation>
    <scope>NUCLEOTIDE SEQUENCE [LARGE SCALE GENOMIC DNA]</scope>
    <source>
        <strain evidence="2 3">JHH-5317</strain>
    </source>
</reference>
<keyword evidence="3" id="KW-1185">Reference proteome</keyword>
<feature type="chain" id="PRO_5014904377" description="Signal peptide-containing protein" evidence="1">
    <location>
        <begin position="19"/>
        <end position="92"/>
    </location>
</feature>
<evidence type="ECO:0000256" key="1">
    <source>
        <dbReference type="SAM" id="SignalP"/>
    </source>
</evidence>
<feature type="signal peptide" evidence="1">
    <location>
        <begin position="1"/>
        <end position="18"/>
    </location>
</feature>
<accession>A0A2N3NH71</accession>
<comment type="caution">
    <text evidence="2">The sequence shown here is derived from an EMBL/GenBank/DDBJ whole genome shotgun (WGS) entry which is preliminary data.</text>
</comment>
<keyword evidence="1" id="KW-0732">Signal</keyword>
<proteinExistence type="predicted"/>
<dbReference type="OrthoDB" id="5198893at2759"/>
<dbReference type="Proteomes" id="UP000233524">
    <property type="component" value="Unassembled WGS sequence"/>
</dbReference>
<evidence type="ECO:0008006" key="4">
    <source>
        <dbReference type="Google" id="ProtNLM"/>
    </source>
</evidence>
<sequence>MQFTIVQAITLFAASAIAMPSNAQAGSVEARSIEARADCSRILPACNGGRVVGQTNCRCPGQKETCDLWSCPGSGENTVMVCGQAGTGCVWI</sequence>
<dbReference type="InParanoid" id="A0A2N3NH71"/>